<dbReference type="InterPro" id="IPR011029">
    <property type="entry name" value="DEATH-like_dom_sf"/>
</dbReference>
<comment type="subcellular location">
    <subcellularLocation>
        <location evidence="1">Inflammasome</location>
    </subcellularLocation>
</comment>
<dbReference type="AlphaFoldDB" id="A0AAV2ZLX7"/>
<name>A0AAV2ZLX7_PYXAD</name>
<dbReference type="FunFam" id="1.10.533.10:FF:000013">
    <property type="entry name" value="Apoptosis-associated speck-like protein containing a CARD"/>
    <property type="match status" value="1"/>
</dbReference>
<dbReference type="PROSITE" id="PS50824">
    <property type="entry name" value="DAPIN"/>
    <property type="match status" value="1"/>
</dbReference>
<evidence type="ECO:0000259" key="7">
    <source>
        <dbReference type="PROSITE" id="PS50209"/>
    </source>
</evidence>
<dbReference type="GO" id="GO:0042981">
    <property type="term" value="P:regulation of apoptotic process"/>
    <property type="evidence" value="ECO:0007669"/>
    <property type="project" value="InterPro"/>
</dbReference>
<evidence type="ECO:0000313" key="10">
    <source>
        <dbReference type="Proteomes" id="UP001181693"/>
    </source>
</evidence>
<dbReference type="PROSITE" id="PS50209">
    <property type="entry name" value="CARD"/>
    <property type="match status" value="1"/>
</dbReference>
<dbReference type="InterPro" id="IPR001315">
    <property type="entry name" value="CARD"/>
</dbReference>
<feature type="domain" description="CARD" evidence="7">
    <location>
        <begin position="88"/>
        <end position="177"/>
    </location>
</feature>
<evidence type="ECO:0000256" key="5">
    <source>
        <dbReference type="ARBA" id="ARBA00023198"/>
    </source>
</evidence>
<keyword evidence="5" id="KW-0395">Inflammatory response</keyword>
<dbReference type="SMART" id="SM01289">
    <property type="entry name" value="PYRIN"/>
    <property type="match status" value="1"/>
</dbReference>
<dbReference type="GO" id="GO:0061702">
    <property type="term" value="C:canonical inflammasome complex"/>
    <property type="evidence" value="ECO:0007669"/>
    <property type="project" value="UniProtKB-SubCell"/>
</dbReference>
<keyword evidence="10" id="KW-1185">Reference proteome</keyword>
<dbReference type="Pfam" id="PF02758">
    <property type="entry name" value="PYRIN"/>
    <property type="match status" value="1"/>
</dbReference>
<dbReference type="GO" id="GO:0006954">
    <property type="term" value="P:inflammatory response"/>
    <property type="evidence" value="ECO:0007669"/>
    <property type="project" value="UniProtKB-KW"/>
</dbReference>
<sequence>MTVQDVLLLALEDLDEKSFKRFCGKIMDIKIEEGYNKIAKSKLEKAERCDVVDLILRQYTDSYGPELTIEVLNAINEKKVALGLKKNLENDEEHFVDKYREELIQGVYLVDPILDGLLQKPLLITEQYDKVRSQTTSQDKMRELYMCIRGWGPDDKDILYEILLRNNRPLIEKLKRC</sequence>
<dbReference type="InterPro" id="IPR033516">
    <property type="entry name" value="CARD8/ASC/NALP1_CARD"/>
</dbReference>
<feature type="domain" description="Pyrin" evidence="8">
    <location>
        <begin position="1"/>
        <end position="90"/>
    </location>
</feature>
<organism evidence="9 10">
    <name type="scientific">Pyxicephalus adspersus</name>
    <name type="common">African bullfrog</name>
    <dbReference type="NCBI Taxonomy" id="30357"/>
    <lineage>
        <taxon>Eukaryota</taxon>
        <taxon>Metazoa</taxon>
        <taxon>Chordata</taxon>
        <taxon>Craniata</taxon>
        <taxon>Vertebrata</taxon>
        <taxon>Euteleostomi</taxon>
        <taxon>Amphibia</taxon>
        <taxon>Batrachia</taxon>
        <taxon>Anura</taxon>
        <taxon>Neobatrachia</taxon>
        <taxon>Ranoidea</taxon>
        <taxon>Pyxicephalidae</taxon>
        <taxon>Pyxicephalinae</taxon>
        <taxon>Pyxicephalus</taxon>
    </lineage>
</organism>
<dbReference type="EMBL" id="DYDO01000008">
    <property type="protein sequence ID" value="DBA19021.1"/>
    <property type="molecule type" value="Genomic_DNA"/>
</dbReference>
<dbReference type="PANTHER" id="PTHR46985">
    <property type="entry name" value="NACHT, LRR AND PYD DOMAINS-CONTAINING PROTEIN 1"/>
    <property type="match status" value="1"/>
</dbReference>
<accession>A0AAV2ZLX7</accession>
<evidence type="ECO:0000256" key="1">
    <source>
        <dbReference type="ARBA" id="ARBA00004110"/>
    </source>
</evidence>
<evidence type="ECO:0000259" key="8">
    <source>
        <dbReference type="PROSITE" id="PS50824"/>
    </source>
</evidence>
<dbReference type="CDD" id="cd08330">
    <property type="entry name" value="CARD_ASC_NALP1"/>
    <property type="match status" value="1"/>
</dbReference>
<dbReference type="PANTHER" id="PTHR46985:SF2">
    <property type="entry name" value="APOPTOSIS-ASSOCIATED SPECK-LIKE PROTEIN CONTAINING A CARD"/>
    <property type="match status" value="1"/>
</dbReference>
<evidence type="ECO:0008006" key="11">
    <source>
        <dbReference type="Google" id="ProtNLM"/>
    </source>
</evidence>
<keyword evidence="6" id="KW-1271">Inflammasome</keyword>
<proteinExistence type="predicted"/>
<comment type="caution">
    <text evidence="9">The sequence shown here is derived from an EMBL/GenBank/DDBJ whole genome shotgun (WGS) entry which is preliminary data.</text>
</comment>
<protein>
    <recommendedName>
        <fullName evidence="11">Apoptosis-associated speck-like protein containing a CARD</fullName>
    </recommendedName>
</protein>
<gene>
    <name evidence="9" type="ORF">GDO54_014903</name>
</gene>
<evidence type="ECO:0000256" key="6">
    <source>
        <dbReference type="ARBA" id="ARBA00023233"/>
    </source>
</evidence>
<dbReference type="GO" id="GO:0045087">
    <property type="term" value="P:innate immune response"/>
    <property type="evidence" value="ECO:0007669"/>
    <property type="project" value="UniProtKB-KW"/>
</dbReference>
<evidence type="ECO:0000256" key="3">
    <source>
        <dbReference type="ARBA" id="ARBA00022588"/>
    </source>
</evidence>
<evidence type="ECO:0000256" key="2">
    <source>
        <dbReference type="ARBA" id="ARBA00022490"/>
    </source>
</evidence>
<reference evidence="9" key="1">
    <citation type="thesis" date="2020" institute="ProQuest LLC" country="789 East Eisenhower Parkway, Ann Arbor, MI, USA">
        <title>Comparative Genomics and Chromosome Evolution.</title>
        <authorList>
            <person name="Mudd A.B."/>
        </authorList>
    </citation>
    <scope>NUCLEOTIDE SEQUENCE</scope>
    <source>
        <strain evidence="9">1538</strain>
        <tissue evidence="9">Blood</tissue>
    </source>
</reference>
<dbReference type="SUPFAM" id="SSF47986">
    <property type="entry name" value="DEATH domain"/>
    <property type="match status" value="2"/>
</dbReference>
<dbReference type="Pfam" id="PF00619">
    <property type="entry name" value="CARD"/>
    <property type="match status" value="1"/>
</dbReference>
<dbReference type="InterPro" id="IPR051249">
    <property type="entry name" value="NLRP_Inflammasome"/>
</dbReference>
<dbReference type="Gene3D" id="1.10.533.10">
    <property type="entry name" value="Death Domain, Fas"/>
    <property type="match status" value="2"/>
</dbReference>
<evidence type="ECO:0000313" key="9">
    <source>
        <dbReference type="EMBL" id="DBA19021.1"/>
    </source>
</evidence>
<dbReference type="Proteomes" id="UP001181693">
    <property type="component" value="Unassembled WGS sequence"/>
</dbReference>
<keyword evidence="3" id="KW-0399">Innate immunity</keyword>
<dbReference type="InterPro" id="IPR004020">
    <property type="entry name" value="DAPIN"/>
</dbReference>
<evidence type="ECO:0000256" key="4">
    <source>
        <dbReference type="ARBA" id="ARBA00022859"/>
    </source>
</evidence>
<keyword evidence="2" id="KW-0963">Cytoplasm</keyword>
<keyword evidence="4" id="KW-0391">Immunity</keyword>